<dbReference type="SUPFAM" id="SSF51735">
    <property type="entry name" value="NAD(P)-binding Rossmann-fold domains"/>
    <property type="match status" value="1"/>
</dbReference>
<accession>K3X7J7</accession>
<dbReference type="InterPro" id="IPR013149">
    <property type="entry name" value="ADH-like_C"/>
</dbReference>
<dbReference type="GO" id="GO:0016491">
    <property type="term" value="F:oxidoreductase activity"/>
    <property type="evidence" value="ECO:0007669"/>
    <property type="project" value="InterPro"/>
</dbReference>
<dbReference type="InterPro" id="IPR052711">
    <property type="entry name" value="Zinc_ADH-like"/>
</dbReference>
<dbReference type="eggNOG" id="KOG1198">
    <property type="taxonomic scope" value="Eukaryota"/>
</dbReference>
<dbReference type="CDD" id="cd08276">
    <property type="entry name" value="MDR7"/>
    <property type="match status" value="1"/>
</dbReference>
<dbReference type="InterPro" id="IPR020843">
    <property type="entry name" value="ER"/>
</dbReference>
<organism evidence="2 3">
    <name type="scientific">Globisporangium ultimum (strain ATCC 200006 / CBS 805.95 / DAOM BR144)</name>
    <name type="common">Pythium ultimum</name>
    <dbReference type="NCBI Taxonomy" id="431595"/>
    <lineage>
        <taxon>Eukaryota</taxon>
        <taxon>Sar</taxon>
        <taxon>Stramenopiles</taxon>
        <taxon>Oomycota</taxon>
        <taxon>Peronosporomycetes</taxon>
        <taxon>Pythiales</taxon>
        <taxon>Pythiaceae</taxon>
        <taxon>Globisporangium</taxon>
    </lineage>
</organism>
<evidence type="ECO:0000313" key="2">
    <source>
        <dbReference type="EnsemblProtists" id="PYU1_T013196"/>
    </source>
</evidence>
<feature type="domain" description="Enoyl reductase (ER)" evidence="1">
    <location>
        <begin position="1"/>
        <end position="305"/>
    </location>
</feature>
<dbReference type="OMA" id="QWASVVC"/>
<reference evidence="3" key="2">
    <citation type="submission" date="2010-04" db="EMBL/GenBank/DDBJ databases">
        <authorList>
            <person name="Buell R."/>
            <person name="Hamilton J."/>
            <person name="Hostetler J."/>
        </authorList>
    </citation>
    <scope>NUCLEOTIDE SEQUENCE [LARGE SCALE GENOMIC DNA]</scope>
    <source>
        <strain evidence="3">DAOM:BR144</strain>
    </source>
</reference>
<dbReference type="EMBL" id="GL376577">
    <property type="status" value="NOT_ANNOTATED_CDS"/>
    <property type="molecule type" value="Genomic_DNA"/>
</dbReference>
<sequence>MRVTLNYQDLAIANESYPFPVKDNVVPCSDSAGVVAAVGDAVEDISVGDRVMTNFDLSNLCGPQKDWAHSLDGFLDGMLRQYIAVPAVAVAKIPEACELSFTQLASLVCTGITAWNTLFGCILLQLDQTVLFLDTGGVSITALQLAKAAGAVTIITSSSDEKLHEGQLWCESCVINYRKTPDWAAEINRITDGRGADYIVENGGAGTIAQSIKACVCGGMIAVIGFLTSVKQEDMPNVASMAPDKGCIVRGVVVGSKQLLGDVIRFVSNKNVQPYIHETFGFSCEGTREAFDHLKAARHTGKIGIEVASKK</sequence>
<dbReference type="Gene3D" id="3.90.180.10">
    <property type="entry name" value="Medium-chain alcohol dehydrogenases, catalytic domain"/>
    <property type="match status" value="1"/>
</dbReference>
<proteinExistence type="predicted"/>
<keyword evidence="3" id="KW-1185">Reference proteome</keyword>
<dbReference type="Pfam" id="PF08240">
    <property type="entry name" value="ADH_N"/>
    <property type="match status" value="1"/>
</dbReference>
<evidence type="ECO:0000259" key="1">
    <source>
        <dbReference type="SMART" id="SM00829"/>
    </source>
</evidence>
<protein>
    <recommendedName>
        <fullName evidence="1">Enoyl reductase (ER) domain-containing protein</fullName>
    </recommendedName>
</protein>
<dbReference type="SUPFAM" id="SSF50129">
    <property type="entry name" value="GroES-like"/>
    <property type="match status" value="1"/>
</dbReference>
<dbReference type="SMART" id="SM00829">
    <property type="entry name" value="PKS_ER"/>
    <property type="match status" value="1"/>
</dbReference>
<dbReference type="VEuPathDB" id="FungiDB:PYU1_G013169"/>
<dbReference type="InterPro" id="IPR013154">
    <property type="entry name" value="ADH-like_N"/>
</dbReference>
<dbReference type="InterPro" id="IPR011032">
    <property type="entry name" value="GroES-like_sf"/>
</dbReference>
<name>K3X7J7_GLOUD</name>
<dbReference type="STRING" id="431595.K3X7J7"/>
<dbReference type="PANTHER" id="PTHR45033">
    <property type="match status" value="1"/>
</dbReference>
<dbReference type="EnsemblProtists" id="PYU1_T013196">
    <property type="protein sequence ID" value="PYU1_T013196"/>
    <property type="gene ID" value="PYU1_G013169"/>
</dbReference>
<dbReference type="InParanoid" id="K3X7J7"/>
<reference evidence="2" key="3">
    <citation type="submission" date="2015-02" db="UniProtKB">
        <authorList>
            <consortium name="EnsemblProtists"/>
        </authorList>
    </citation>
    <scope>IDENTIFICATION</scope>
    <source>
        <strain evidence="2">DAOM BR144</strain>
    </source>
</reference>
<dbReference type="HOGENOM" id="CLU_026673_3_4_1"/>
<dbReference type="Gene3D" id="3.40.50.720">
    <property type="entry name" value="NAD(P)-binding Rossmann-like Domain"/>
    <property type="match status" value="1"/>
</dbReference>
<dbReference type="AlphaFoldDB" id="K3X7J7"/>
<evidence type="ECO:0000313" key="3">
    <source>
        <dbReference type="Proteomes" id="UP000019132"/>
    </source>
</evidence>
<reference evidence="3" key="1">
    <citation type="journal article" date="2010" name="Genome Biol.">
        <title>Genome sequence of the necrotrophic plant pathogen Pythium ultimum reveals original pathogenicity mechanisms and effector repertoire.</title>
        <authorList>
            <person name="Levesque C.A."/>
            <person name="Brouwer H."/>
            <person name="Cano L."/>
            <person name="Hamilton J.P."/>
            <person name="Holt C."/>
            <person name="Huitema E."/>
            <person name="Raffaele S."/>
            <person name="Robideau G.P."/>
            <person name="Thines M."/>
            <person name="Win J."/>
            <person name="Zerillo M.M."/>
            <person name="Beakes G.W."/>
            <person name="Boore J.L."/>
            <person name="Busam D."/>
            <person name="Dumas B."/>
            <person name="Ferriera S."/>
            <person name="Fuerstenberg S.I."/>
            <person name="Gachon C.M."/>
            <person name="Gaulin E."/>
            <person name="Govers F."/>
            <person name="Grenville-Briggs L."/>
            <person name="Horner N."/>
            <person name="Hostetler J."/>
            <person name="Jiang R.H."/>
            <person name="Johnson J."/>
            <person name="Krajaejun T."/>
            <person name="Lin H."/>
            <person name="Meijer H.J."/>
            <person name="Moore B."/>
            <person name="Morris P."/>
            <person name="Phuntmart V."/>
            <person name="Puiu D."/>
            <person name="Shetty J."/>
            <person name="Stajich J.E."/>
            <person name="Tripathy S."/>
            <person name="Wawra S."/>
            <person name="van West P."/>
            <person name="Whitty B.R."/>
            <person name="Coutinho P.M."/>
            <person name="Henrissat B."/>
            <person name="Martin F."/>
            <person name="Thomas P.D."/>
            <person name="Tyler B.M."/>
            <person name="De Vries R.P."/>
            <person name="Kamoun S."/>
            <person name="Yandell M."/>
            <person name="Tisserat N."/>
            <person name="Buell C.R."/>
        </authorList>
    </citation>
    <scope>NUCLEOTIDE SEQUENCE</scope>
    <source>
        <strain evidence="3">DAOM:BR144</strain>
    </source>
</reference>
<dbReference type="InterPro" id="IPR036291">
    <property type="entry name" value="NAD(P)-bd_dom_sf"/>
</dbReference>
<dbReference type="Proteomes" id="UP000019132">
    <property type="component" value="Unassembled WGS sequence"/>
</dbReference>
<dbReference type="Pfam" id="PF00107">
    <property type="entry name" value="ADH_zinc_N"/>
    <property type="match status" value="1"/>
</dbReference>
<dbReference type="PANTHER" id="PTHR45033:SF2">
    <property type="entry name" value="ZINC-TYPE ALCOHOL DEHYDROGENASE-LIKE PROTEIN C1773.06C"/>
    <property type="match status" value="1"/>
</dbReference>